<protein>
    <recommendedName>
        <fullName evidence="3">PDZ domain-containing protein</fullName>
    </recommendedName>
</protein>
<reference evidence="1" key="1">
    <citation type="submission" date="2023-10" db="EMBL/GenBank/DDBJ databases">
        <authorList>
            <person name="Chen Y."/>
            <person name="Shah S."/>
            <person name="Dougan E. K."/>
            <person name="Thang M."/>
            <person name="Chan C."/>
        </authorList>
    </citation>
    <scope>NUCLEOTIDE SEQUENCE [LARGE SCALE GENOMIC DNA]</scope>
</reference>
<sequence>MGNELTKFACSDCKREYLPCSEFSDAQVEKCEVQERKNQEEAVIRLLVATCKACVAKAKEAEAARAAERAAEAKAVAAEVTWERVVVTLEARPFGMTPASSSEGGAAGYRVAKASEGKPAWAQGVRPGWALACVGEQDVSGLPLAEAQAALKEAALPAELAFDVPPAGWHFCVGCCAAQPPEAFSRKMLTKPPEKRRCSECVQVQEP</sequence>
<dbReference type="SUPFAM" id="SSF50156">
    <property type="entry name" value="PDZ domain-like"/>
    <property type="match status" value="1"/>
</dbReference>
<dbReference type="Proteomes" id="UP001189429">
    <property type="component" value="Unassembled WGS sequence"/>
</dbReference>
<dbReference type="InterPro" id="IPR036034">
    <property type="entry name" value="PDZ_sf"/>
</dbReference>
<dbReference type="Gene3D" id="2.30.42.10">
    <property type="match status" value="1"/>
</dbReference>
<comment type="caution">
    <text evidence="1">The sequence shown here is derived from an EMBL/GenBank/DDBJ whole genome shotgun (WGS) entry which is preliminary data.</text>
</comment>
<accession>A0ABN9T0J7</accession>
<organism evidence="1 2">
    <name type="scientific">Prorocentrum cordatum</name>
    <dbReference type="NCBI Taxonomy" id="2364126"/>
    <lineage>
        <taxon>Eukaryota</taxon>
        <taxon>Sar</taxon>
        <taxon>Alveolata</taxon>
        <taxon>Dinophyceae</taxon>
        <taxon>Prorocentrales</taxon>
        <taxon>Prorocentraceae</taxon>
        <taxon>Prorocentrum</taxon>
    </lineage>
</organism>
<evidence type="ECO:0000313" key="1">
    <source>
        <dbReference type="EMBL" id="CAK0838450.1"/>
    </source>
</evidence>
<proteinExistence type="predicted"/>
<keyword evidence="2" id="KW-1185">Reference proteome</keyword>
<gene>
    <name evidence="1" type="ORF">PCOR1329_LOCUS34396</name>
</gene>
<dbReference type="EMBL" id="CAUYUJ010014226">
    <property type="protein sequence ID" value="CAK0838450.1"/>
    <property type="molecule type" value="Genomic_DNA"/>
</dbReference>
<name>A0ABN9T0J7_9DINO</name>
<evidence type="ECO:0008006" key="3">
    <source>
        <dbReference type="Google" id="ProtNLM"/>
    </source>
</evidence>
<evidence type="ECO:0000313" key="2">
    <source>
        <dbReference type="Proteomes" id="UP001189429"/>
    </source>
</evidence>